<gene>
    <name evidence="4" type="ORF">CAUJ_LOCUS14120</name>
</gene>
<dbReference type="InterPro" id="IPR043129">
    <property type="entry name" value="ATPase_NBD"/>
</dbReference>
<dbReference type="InterPro" id="IPR013126">
    <property type="entry name" value="Hsp_70_fam"/>
</dbReference>
<evidence type="ECO:0000256" key="1">
    <source>
        <dbReference type="ARBA" id="ARBA00007381"/>
    </source>
</evidence>
<dbReference type="Pfam" id="PF00012">
    <property type="entry name" value="HSP70"/>
    <property type="match status" value="1"/>
</dbReference>
<accession>A0A8S1HV94</accession>
<evidence type="ECO:0000256" key="2">
    <source>
        <dbReference type="ARBA" id="ARBA00022741"/>
    </source>
</evidence>
<dbReference type="Gene3D" id="3.90.640.10">
    <property type="entry name" value="Actin, Chain A, domain 4"/>
    <property type="match status" value="1"/>
</dbReference>
<dbReference type="SUPFAM" id="SSF53067">
    <property type="entry name" value="Actin-like ATPase domain"/>
    <property type="match status" value="2"/>
</dbReference>
<sequence>MIPPCVAIDFGTFSTKIAIMDESVPILQQHPVDGLYTISLVAFEEYSLRVGLQAKNSQADVIKDFKKKLGKTGSSGDHFGYDVTLKNKLSHFPVELIVSLFLDEVINLEEQLFERVIVTVPMSFDAKQRQALMTSLKISGIEDAHLIEESTAAVIEYIRSRPTNCRRRHVVVVSFGAGFFEAALIRDVSNNLTIMQTDHLEYGGADITEKLFDKVLPEFKSGLKKENLEEWENRFIWNLCDEGKSLLSLEERALLRYELIGMEVEPVEVKVSREELNRLIEEDVEALMKKIRGLLNKPISDDPRGRRLQPDDVNELILVGGSSKVHLFREQVRDFFKMAEVTTIDEVEAAVFGAAVFCKIEGKTLNDGGVLTILNDTGKIKEEDAPISMTKDFVEAVELKGMLKWEQKQEYRIYLMNDEKERSPHLHVNFQKNHEKDSIFSTKMSTNLFEMNESGIGVYIDGDGKVTAGAQVDGESVIVISDSKWSESAAKKTGKGLDILHDASSFGFFDAIESNEKVEVEIAGINYEEHPRKIALALAFKQIALIAQISTFNLYKKISLAIDKQSNIANHSLADVLYISGFESKLISKINALGLLFLNENRDILTRRTVAIFDKTDAILLREHLQKVQVLKEICHVDAPTAVKSTSPEAFFEELMGEKSPTIVNQVVVLDTARAPEYSKDVENYFGIDSEVVASDSASVAKGASHFSETSSGEPLERKELDEMKNEASQIFIKILCAALEKAEIKFGYKETEEQLVAKFVKYYMSL</sequence>
<evidence type="ECO:0000313" key="5">
    <source>
        <dbReference type="Proteomes" id="UP000835052"/>
    </source>
</evidence>
<reference evidence="4" key="1">
    <citation type="submission" date="2020-10" db="EMBL/GenBank/DDBJ databases">
        <authorList>
            <person name="Kikuchi T."/>
        </authorList>
    </citation>
    <scope>NUCLEOTIDE SEQUENCE</scope>
    <source>
        <strain evidence="4">NKZ352</strain>
    </source>
</reference>
<organism evidence="4 5">
    <name type="scientific">Caenorhabditis auriculariae</name>
    <dbReference type="NCBI Taxonomy" id="2777116"/>
    <lineage>
        <taxon>Eukaryota</taxon>
        <taxon>Metazoa</taxon>
        <taxon>Ecdysozoa</taxon>
        <taxon>Nematoda</taxon>
        <taxon>Chromadorea</taxon>
        <taxon>Rhabditida</taxon>
        <taxon>Rhabditina</taxon>
        <taxon>Rhabditomorpha</taxon>
        <taxon>Rhabditoidea</taxon>
        <taxon>Rhabditidae</taxon>
        <taxon>Peloderinae</taxon>
        <taxon>Caenorhabditis</taxon>
    </lineage>
</organism>
<dbReference type="PANTHER" id="PTHR45639">
    <property type="entry name" value="HSC70CB, ISOFORM G-RELATED"/>
    <property type="match status" value="1"/>
</dbReference>
<proteinExistence type="inferred from homology"/>
<dbReference type="EMBL" id="CAJGYM010000118">
    <property type="protein sequence ID" value="CAD6198214.1"/>
    <property type="molecule type" value="Genomic_DNA"/>
</dbReference>
<comment type="similarity">
    <text evidence="1">Belongs to the heat shock protein 70 family.</text>
</comment>
<keyword evidence="3" id="KW-0067">ATP-binding</keyword>
<evidence type="ECO:0000256" key="3">
    <source>
        <dbReference type="ARBA" id="ARBA00022840"/>
    </source>
</evidence>
<protein>
    <submittedName>
        <fullName evidence="4">Uncharacterized protein</fullName>
    </submittedName>
</protein>
<name>A0A8S1HV94_9PELO</name>
<dbReference type="Gene3D" id="3.30.420.40">
    <property type="match status" value="2"/>
</dbReference>
<dbReference type="AlphaFoldDB" id="A0A8S1HV94"/>
<keyword evidence="2" id="KW-0547">Nucleotide-binding</keyword>
<dbReference type="Proteomes" id="UP000835052">
    <property type="component" value="Unassembled WGS sequence"/>
</dbReference>
<dbReference type="GO" id="GO:0005524">
    <property type="term" value="F:ATP binding"/>
    <property type="evidence" value="ECO:0007669"/>
    <property type="project" value="UniProtKB-KW"/>
</dbReference>
<keyword evidence="5" id="KW-1185">Reference proteome</keyword>
<dbReference type="PRINTS" id="PR00301">
    <property type="entry name" value="HEATSHOCK70"/>
</dbReference>
<evidence type="ECO:0000313" key="4">
    <source>
        <dbReference type="EMBL" id="CAD6198214.1"/>
    </source>
</evidence>
<dbReference type="GO" id="GO:0140662">
    <property type="term" value="F:ATP-dependent protein folding chaperone"/>
    <property type="evidence" value="ECO:0007669"/>
    <property type="project" value="InterPro"/>
</dbReference>
<comment type="caution">
    <text evidence="4">The sequence shown here is derived from an EMBL/GenBank/DDBJ whole genome shotgun (WGS) entry which is preliminary data.</text>
</comment>